<sequence length="45" mass="5299">MKSLVFRNSSNGKLLKQILEKEQRMGKGTMDDTRNMQKMKFEFSS</sequence>
<protein>
    <submittedName>
        <fullName evidence="1">Uncharacterized protein</fullName>
    </submittedName>
</protein>
<evidence type="ECO:0000313" key="1">
    <source>
        <dbReference type="EMBL" id="MBX52745.1"/>
    </source>
</evidence>
<dbReference type="EMBL" id="GGEC01072261">
    <property type="protein sequence ID" value="MBX52745.1"/>
    <property type="molecule type" value="Transcribed_RNA"/>
</dbReference>
<dbReference type="AlphaFoldDB" id="A0A2P2PDF1"/>
<name>A0A2P2PDF1_RHIMU</name>
<proteinExistence type="predicted"/>
<organism evidence="1">
    <name type="scientific">Rhizophora mucronata</name>
    <name type="common">Asiatic mangrove</name>
    <dbReference type="NCBI Taxonomy" id="61149"/>
    <lineage>
        <taxon>Eukaryota</taxon>
        <taxon>Viridiplantae</taxon>
        <taxon>Streptophyta</taxon>
        <taxon>Embryophyta</taxon>
        <taxon>Tracheophyta</taxon>
        <taxon>Spermatophyta</taxon>
        <taxon>Magnoliopsida</taxon>
        <taxon>eudicotyledons</taxon>
        <taxon>Gunneridae</taxon>
        <taxon>Pentapetalae</taxon>
        <taxon>rosids</taxon>
        <taxon>fabids</taxon>
        <taxon>Malpighiales</taxon>
        <taxon>Rhizophoraceae</taxon>
        <taxon>Rhizophora</taxon>
    </lineage>
</organism>
<accession>A0A2P2PDF1</accession>
<reference evidence="1" key="1">
    <citation type="submission" date="2018-02" db="EMBL/GenBank/DDBJ databases">
        <title>Rhizophora mucronata_Transcriptome.</title>
        <authorList>
            <person name="Meera S.P."/>
            <person name="Sreeshan A."/>
            <person name="Augustine A."/>
        </authorList>
    </citation>
    <scope>NUCLEOTIDE SEQUENCE</scope>
    <source>
        <tissue evidence="1">Leaf</tissue>
    </source>
</reference>